<keyword evidence="6" id="KW-0997">Cell inner membrane</keyword>
<comment type="caution">
    <text evidence="14">The sequence shown here is derived from an EMBL/GenBank/DDBJ whole genome shotgun (WGS) entry which is preliminary data.</text>
</comment>
<dbReference type="Gene3D" id="1.20.81.30">
    <property type="entry name" value="Type II secretion system (T2SS), domain F"/>
    <property type="match status" value="2"/>
</dbReference>
<dbReference type="InterPro" id="IPR018076">
    <property type="entry name" value="T2SS_GspF_dom"/>
</dbReference>
<evidence type="ECO:0000313" key="15">
    <source>
        <dbReference type="Proteomes" id="UP000033428"/>
    </source>
</evidence>
<dbReference type="Pfam" id="PF00482">
    <property type="entry name" value="T2SSF"/>
    <property type="match status" value="2"/>
</dbReference>
<evidence type="ECO:0000256" key="8">
    <source>
        <dbReference type="ARBA" id="ARBA00022989"/>
    </source>
</evidence>
<evidence type="ECO:0000256" key="1">
    <source>
        <dbReference type="ARBA" id="ARBA00002684"/>
    </source>
</evidence>
<dbReference type="GO" id="GO:0009306">
    <property type="term" value="P:protein secretion"/>
    <property type="evidence" value="ECO:0007669"/>
    <property type="project" value="InterPro"/>
</dbReference>
<keyword evidence="7 11" id="KW-0812">Transmembrane</keyword>
<organism evidence="14 15">
    <name type="scientific">Candidatus Omnitrophus magneticus</name>
    <dbReference type="NCBI Taxonomy" id="1609969"/>
    <lineage>
        <taxon>Bacteria</taxon>
        <taxon>Pseudomonadati</taxon>
        <taxon>Candidatus Omnitrophota</taxon>
        <taxon>Candidatus Omnitrophus</taxon>
    </lineage>
</organism>
<evidence type="ECO:0000256" key="6">
    <source>
        <dbReference type="ARBA" id="ARBA00022519"/>
    </source>
</evidence>
<comment type="subcellular location">
    <subcellularLocation>
        <location evidence="2">Cell inner membrane</location>
        <topology evidence="2">Multi-pass membrane protein</topology>
    </subcellularLocation>
    <subcellularLocation>
        <location evidence="11">Cell membrane</location>
        <topology evidence="11">Multi-pass membrane protein</topology>
    </subcellularLocation>
</comment>
<evidence type="ECO:0000256" key="7">
    <source>
        <dbReference type="ARBA" id="ARBA00022692"/>
    </source>
</evidence>
<evidence type="ECO:0000259" key="13">
    <source>
        <dbReference type="Pfam" id="PF00482"/>
    </source>
</evidence>
<comment type="function">
    <text evidence="1">Component of the type II secretion system inner membrane complex required for the energy-dependent secretion of extracellular factors such as proteases and toxins from the periplasm.</text>
</comment>
<feature type="domain" description="Type II secretion system protein GspF" evidence="13">
    <location>
        <begin position="290"/>
        <end position="342"/>
    </location>
</feature>
<keyword evidence="5" id="KW-1003">Cell membrane</keyword>
<evidence type="ECO:0000256" key="11">
    <source>
        <dbReference type="RuleBase" id="RU003923"/>
    </source>
</evidence>
<protein>
    <recommendedName>
        <fullName evidence="10">General secretion pathway protein F</fullName>
    </recommendedName>
</protein>
<evidence type="ECO:0000256" key="10">
    <source>
        <dbReference type="ARBA" id="ARBA00030750"/>
    </source>
</evidence>
<dbReference type="InterPro" id="IPR001992">
    <property type="entry name" value="T2SS_GspF/T4SS_PilC_CS"/>
</dbReference>
<evidence type="ECO:0000256" key="4">
    <source>
        <dbReference type="ARBA" id="ARBA00022448"/>
    </source>
</evidence>
<evidence type="ECO:0000256" key="5">
    <source>
        <dbReference type="ARBA" id="ARBA00022475"/>
    </source>
</evidence>
<feature type="transmembrane region" description="Helical" evidence="12">
    <location>
        <begin position="187"/>
        <end position="209"/>
    </location>
</feature>
<dbReference type="Proteomes" id="UP000033428">
    <property type="component" value="Unassembled WGS sequence"/>
</dbReference>
<keyword evidence="9 12" id="KW-0472">Membrane</keyword>
<gene>
    <name evidence="14" type="ORF">OMAG_000518</name>
</gene>
<keyword evidence="15" id="KW-1185">Reference proteome</keyword>
<evidence type="ECO:0000256" key="2">
    <source>
        <dbReference type="ARBA" id="ARBA00004429"/>
    </source>
</evidence>
<dbReference type="AlphaFoldDB" id="A0A0F0CQJ0"/>
<dbReference type="PATRIC" id="fig|1609969.3.peg.569"/>
<dbReference type="FunFam" id="1.20.81.30:FF:000001">
    <property type="entry name" value="Type II secretion system protein F"/>
    <property type="match status" value="1"/>
</dbReference>
<evidence type="ECO:0000256" key="12">
    <source>
        <dbReference type="SAM" id="Phobius"/>
    </source>
</evidence>
<comment type="similarity">
    <text evidence="3 11">Belongs to the GSP F family.</text>
</comment>
<dbReference type="InterPro" id="IPR042094">
    <property type="entry name" value="T2SS_GspF_sf"/>
</dbReference>
<evidence type="ECO:0000313" key="14">
    <source>
        <dbReference type="EMBL" id="KJJ85613.1"/>
    </source>
</evidence>
<feature type="transmembrane region" description="Helical" evidence="12">
    <location>
        <begin position="229"/>
        <end position="255"/>
    </location>
</feature>
<dbReference type="PANTHER" id="PTHR30012">
    <property type="entry name" value="GENERAL SECRETION PATHWAY PROTEIN"/>
    <property type="match status" value="1"/>
</dbReference>
<dbReference type="PROSITE" id="PS00874">
    <property type="entry name" value="T2SP_F"/>
    <property type="match status" value="1"/>
</dbReference>
<keyword evidence="4 11" id="KW-0813">Transport</keyword>
<name>A0A0F0CQJ0_9BACT</name>
<sequence length="357" mass="39436">MGFRFIVSGAIEAFDWVRRIVAKFTYVSKDKTGKTVKGSIESNDKKSSIDLLRSKELTVLDIQESKESKKILALFSSKITVEEIVVVSRQLATMVEAGIPVVSSFDILSDQMENPKFKEVLVNVRDSVNTGSSLSDAMLKHVNVFGPFFVNMIRAGESSGTLELILDRIASYIEKTTALQKKIKSALIYPLVITSMALIITLVLILKVIPVFKDIFASFGAKLPGPTQFLIMVSDLLQKQFLSIIVVIVALVVLFKMYARSPKGMVTLDRISLKLPVYGILIRKVVVSRFSRTLSTLVKSGVPILSALEIVSKVVSNKVVEKAIGDVKDSVRDGESITTPLQPCHSEKDFCKMSLHF</sequence>
<dbReference type="InterPro" id="IPR003004">
    <property type="entry name" value="GspF/PilC"/>
</dbReference>
<dbReference type="GO" id="GO:0005886">
    <property type="term" value="C:plasma membrane"/>
    <property type="evidence" value="ECO:0007669"/>
    <property type="project" value="UniProtKB-SubCell"/>
</dbReference>
<evidence type="ECO:0000256" key="9">
    <source>
        <dbReference type="ARBA" id="ARBA00023136"/>
    </source>
</evidence>
<accession>A0A0F0CQJ0</accession>
<feature type="domain" description="Type II secretion system protein GspF" evidence="13">
    <location>
        <begin position="88"/>
        <end position="210"/>
    </location>
</feature>
<dbReference type="PRINTS" id="PR00812">
    <property type="entry name" value="BCTERIALGSPF"/>
</dbReference>
<proteinExistence type="inferred from homology"/>
<dbReference type="EMBL" id="JYNY01000113">
    <property type="protein sequence ID" value="KJJ85613.1"/>
    <property type="molecule type" value="Genomic_DNA"/>
</dbReference>
<dbReference type="PANTHER" id="PTHR30012:SF0">
    <property type="entry name" value="TYPE II SECRETION SYSTEM PROTEIN F-RELATED"/>
    <property type="match status" value="1"/>
</dbReference>
<reference evidence="14 15" key="1">
    <citation type="submission" date="2015-02" db="EMBL/GenBank/DDBJ databases">
        <title>Single-cell genomics of uncultivated deep-branching MTB reveals a conserved set of magnetosome genes.</title>
        <authorList>
            <person name="Kolinko S."/>
            <person name="Richter M."/>
            <person name="Glockner F.O."/>
            <person name="Brachmann A."/>
            <person name="Schuler D."/>
        </authorList>
    </citation>
    <scope>NUCLEOTIDE SEQUENCE [LARGE SCALE GENOMIC DNA]</scope>
    <source>
        <strain evidence="14">SKK-01</strain>
    </source>
</reference>
<keyword evidence="8 12" id="KW-1133">Transmembrane helix</keyword>
<evidence type="ECO:0000256" key="3">
    <source>
        <dbReference type="ARBA" id="ARBA00005745"/>
    </source>
</evidence>